<evidence type="ECO:0000259" key="2">
    <source>
        <dbReference type="Pfam" id="PF01408"/>
    </source>
</evidence>
<evidence type="ECO:0000313" key="5">
    <source>
        <dbReference type="Proteomes" id="UP001576776"/>
    </source>
</evidence>
<dbReference type="InterPro" id="IPR004104">
    <property type="entry name" value="Gfo/Idh/MocA-like_OxRdtase_C"/>
</dbReference>
<dbReference type="InterPro" id="IPR051450">
    <property type="entry name" value="Gfo/Idh/MocA_Oxidoreductases"/>
</dbReference>
<keyword evidence="5" id="KW-1185">Reference proteome</keyword>
<dbReference type="SUPFAM" id="SSF51735">
    <property type="entry name" value="NAD(P)-binding Rossmann-fold domains"/>
    <property type="match status" value="1"/>
</dbReference>
<accession>A0ABV4YDD7</accession>
<reference evidence="4 5" key="1">
    <citation type="submission" date="2024-09" db="EMBL/GenBank/DDBJ databases">
        <title>Floridaenema gen nov. (Aerosakkonemataceae, Aerosakkonematales ord. nov., Cyanobacteria) from benthic tropical and subtropical fresh waters, with the description of four new species.</title>
        <authorList>
            <person name="Moretto J.A."/>
            <person name="Berthold D.E."/>
            <person name="Lefler F.W."/>
            <person name="Huang I.-S."/>
            <person name="Laughinghouse H. IV."/>
        </authorList>
    </citation>
    <scope>NUCLEOTIDE SEQUENCE [LARGE SCALE GENOMIC DNA]</scope>
    <source>
        <strain evidence="4 5">BLCC-F154</strain>
    </source>
</reference>
<organism evidence="4 5">
    <name type="scientific">Floridaenema fluviatile BLCC-F154</name>
    <dbReference type="NCBI Taxonomy" id="3153640"/>
    <lineage>
        <taxon>Bacteria</taxon>
        <taxon>Bacillati</taxon>
        <taxon>Cyanobacteriota</taxon>
        <taxon>Cyanophyceae</taxon>
        <taxon>Oscillatoriophycideae</taxon>
        <taxon>Aerosakkonematales</taxon>
        <taxon>Aerosakkonemataceae</taxon>
        <taxon>Floridanema</taxon>
        <taxon>Floridanema fluviatile</taxon>
    </lineage>
</organism>
<protein>
    <submittedName>
        <fullName evidence="4">Gfo/Idh/MocA family protein</fullName>
    </submittedName>
</protein>
<sequence>MSASAHFSVTVPLKVGLVGTGYAAKLRAETLQSDSRVQLVAVAGNTPERTESFAQTYQAAAVLGWQQLVQRPDLDLVIIGTINSEHGAIAHAALNAGKHVVVEYPLALNPWQGEELISLAANVNKLLHVEHIELLGGLHQALKQNLGKIGTPFYARYSTINPQKPAPRKWTYHPNQFGFPFVGALSRLHRLIDLFGKVASVSCESRFWSSESEYYTACLCTAKLRFTDGLIAELTYGKGEVFHQATRPFEVYGDNGCLMFNGDEGYLIQGEEKIAIDVGSRRGLFAKETKMVLDRLIEGTPLYVTPDVSLYTLKIADAVRRASETGKIIEIL</sequence>
<feature type="domain" description="Gfo/Idh/MocA-like oxidoreductase N-terminal" evidence="2">
    <location>
        <begin position="13"/>
        <end position="131"/>
    </location>
</feature>
<dbReference type="Gene3D" id="3.30.360.10">
    <property type="entry name" value="Dihydrodipicolinate Reductase, domain 2"/>
    <property type="match status" value="1"/>
</dbReference>
<dbReference type="PANTHER" id="PTHR43377">
    <property type="entry name" value="BILIVERDIN REDUCTASE A"/>
    <property type="match status" value="1"/>
</dbReference>
<dbReference type="PANTHER" id="PTHR43377:SF10">
    <property type="entry name" value="BILIVERDIN REDUCTASE"/>
    <property type="match status" value="1"/>
</dbReference>
<gene>
    <name evidence="4" type="ORF">ACE1B6_11710</name>
</gene>
<feature type="domain" description="Gfo/Idh/MocA-like oxidoreductase C-terminal" evidence="3">
    <location>
        <begin position="147"/>
        <end position="330"/>
    </location>
</feature>
<evidence type="ECO:0000259" key="3">
    <source>
        <dbReference type="Pfam" id="PF02894"/>
    </source>
</evidence>
<comment type="similarity">
    <text evidence="1">Belongs to the Gfo/Idh/MocA family.</text>
</comment>
<dbReference type="InterPro" id="IPR036291">
    <property type="entry name" value="NAD(P)-bd_dom_sf"/>
</dbReference>
<dbReference type="EMBL" id="JBHFNS010000048">
    <property type="protein sequence ID" value="MFB2935910.1"/>
    <property type="molecule type" value="Genomic_DNA"/>
</dbReference>
<comment type="caution">
    <text evidence="4">The sequence shown here is derived from an EMBL/GenBank/DDBJ whole genome shotgun (WGS) entry which is preliminary data.</text>
</comment>
<dbReference type="Pfam" id="PF02894">
    <property type="entry name" value="GFO_IDH_MocA_C"/>
    <property type="match status" value="1"/>
</dbReference>
<proteinExistence type="inferred from homology"/>
<dbReference type="Gene3D" id="3.40.50.720">
    <property type="entry name" value="NAD(P)-binding Rossmann-like Domain"/>
    <property type="match status" value="1"/>
</dbReference>
<name>A0ABV4YDD7_9CYAN</name>
<dbReference type="Pfam" id="PF01408">
    <property type="entry name" value="GFO_IDH_MocA"/>
    <property type="match status" value="1"/>
</dbReference>
<dbReference type="Proteomes" id="UP001576776">
    <property type="component" value="Unassembled WGS sequence"/>
</dbReference>
<dbReference type="InterPro" id="IPR000683">
    <property type="entry name" value="Gfo/Idh/MocA-like_OxRdtase_N"/>
</dbReference>
<dbReference type="RefSeq" id="WP_413257412.1">
    <property type="nucleotide sequence ID" value="NZ_JBHFNS010000048.1"/>
</dbReference>
<evidence type="ECO:0000313" key="4">
    <source>
        <dbReference type="EMBL" id="MFB2935910.1"/>
    </source>
</evidence>
<evidence type="ECO:0000256" key="1">
    <source>
        <dbReference type="ARBA" id="ARBA00010928"/>
    </source>
</evidence>